<keyword evidence="1" id="KW-0732">Signal</keyword>
<dbReference type="Pfam" id="PF15474">
    <property type="entry name" value="MU117"/>
    <property type="match status" value="1"/>
</dbReference>
<gene>
    <name evidence="2" type="ORF">N7541_005816</name>
</gene>
<reference evidence="2" key="2">
    <citation type="journal article" date="2023" name="IMA Fungus">
        <title>Comparative genomic study of the Penicillium genus elucidates a diverse pangenome and 15 lateral gene transfer events.</title>
        <authorList>
            <person name="Petersen C."/>
            <person name="Sorensen T."/>
            <person name="Nielsen M.R."/>
            <person name="Sondergaard T.E."/>
            <person name="Sorensen J.L."/>
            <person name="Fitzpatrick D.A."/>
            <person name="Frisvad J.C."/>
            <person name="Nielsen K.L."/>
        </authorList>
    </citation>
    <scope>NUCLEOTIDE SEQUENCE</scope>
    <source>
        <strain evidence="2">IBT 35675</strain>
    </source>
</reference>
<evidence type="ECO:0000313" key="3">
    <source>
        <dbReference type="Proteomes" id="UP001148299"/>
    </source>
</evidence>
<feature type="chain" id="PRO_5040724936" evidence="1">
    <location>
        <begin position="21"/>
        <end position="151"/>
    </location>
</feature>
<protein>
    <submittedName>
        <fullName evidence="2">Uncharacterized protein</fullName>
    </submittedName>
</protein>
<proteinExistence type="predicted"/>
<dbReference type="InterPro" id="IPR029167">
    <property type="entry name" value="Mug117"/>
</dbReference>
<accession>A0A9W9R6V7</accession>
<comment type="caution">
    <text evidence="2">The sequence shown here is derived from an EMBL/GenBank/DDBJ whole genome shotgun (WGS) entry which is preliminary data.</text>
</comment>
<sequence>MHLNPVHMAMALLATSLATAFPVQSMNPQFSLEARAPSQTVSCAGSSACSIALSSTLSWACNRAHTKIDPTATYMTGRRTRDTGVCARMYASAFGCGIFVSGPRGCSRSGAEMIQAVSDIRTSGKCAICGWVQEKSGGDGCKIKIDYVSGC</sequence>
<dbReference type="AlphaFoldDB" id="A0A9W9R6V7"/>
<reference evidence="2" key="1">
    <citation type="submission" date="2022-12" db="EMBL/GenBank/DDBJ databases">
        <authorList>
            <person name="Petersen C."/>
        </authorList>
    </citation>
    <scope>NUCLEOTIDE SEQUENCE</scope>
    <source>
        <strain evidence="2">IBT 35675</strain>
    </source>
</reference>
<name>A0A9W9R6V7_PENBR</name>
<keyword evidence="3" id="KW-1185">Reference proteome</keyword>
<dbReference type="EMBL" id="JAPZBR010000004">
    <property type="protein sequence ID" value="KAJ5354772.1"/>
    <property type="molecule type" value="Genomic_DNA"/>
</dbReference>
<organism evidence="2 3">
    <name type="scientific">Penicillium brevicompactum</name>
    <dbReference type="NCBI Taxonomy" id="5074"/>
    <lineage>
        <taxon>Eukaryota</taxon>
        <taxon>Fungi</taxon>
        <taxon>Dikarya</taxon>
        <taxon>Ascomycota</taxon>
        <taxon>Pezizomycotina</taxon>
        <taxon>Eurotiomycetes</taxon>
        <taxon>Eurotiomycetidae</taxon>
        <taxon>Eurotiales</taxon>
        <taxon>Aspergillaceae</taxon>
        <taxon>Penicillium</taxon>
    </lineage>
</organism>
<feature type="signal peptide" evidence="1">
    <location>
        <begin position="1"/>
        <end position="20"/>
    </location>
</feature>
<evidence type="ECO:0000256" key="1">
    <source>
        <dbReference type="SAM" id="SignalP"/>
    </source>
</evidence>
<dbReference type="Proteomes" id="UP001148299">
    <property type="component" value="Unassembled WGS sequence"/>
</dbReference>
<evidence type="ECO:0000313" key="2">
    <source>
        <dbReference type="EMBL" id="KAJ5354772.1"/>
    </source>
</evidence>